<feature type="compositionally biased region" description="Polar residues" evidence="10">
    <location>
        <begin position="72"/>
        <end position="89"/>
    </location>
</feature>
<evidence type="ECO:0000256" key="2">
    <source>
        <dbReference type="ARBA" id="ARBA00012543"/>
    </source>
</evidence>
<dbReference type="PANTHER" id="PTHR22914:SF38">
    <property type="entry name" value="CHITIN SYNTHASE 2"/>
    <property type="match status" value="1"/>
</dbReference>
<comment type="function">
    <text evidence="8">Polymerizes chitin, a structural polymer of the cell wall and septum, by transferring the sugar moiety of UDP-GlcNAc to the non-reducing end of the growing chitin polymer.</text>
</comment>
<feature type="transmembrane region" description="Helical" evidence="11">
    <location>
        <begin position="769"/>
        <end position="790"/>
    </location>
</feature>
<organism evidence="13 14">
    <name type="scientific">Gymnopilus dilepis</name>
    <dbReference type="NCBI Taxonomy" id="231916"/>
    <lineage>
        <taxon>Eukaryota</taxon>
        <taxon>Fungi</taxon>
        <taxon>Dikarya</taxon>
        <taxon>Basidiomycota</taxon>
        <taxon>Agaricomycotina</taxon>
        <taxon>Agaricomycetes</taxon>
        <taxon>Agaricomycetidae</taxon>
        <taxon>Agaricales</taxon>
        <taxon>Agaricineae</taxon>
        <taxon>Hymenogastraceae</taxon>
        <taxon>Gymnopilus</taxon>
    </lineage>
</organism>
<dbReference type="PANTHER" id="PTHR22914">
    <property type="entry name" value="CHITIN SYNTHASE"/>
    <property type="match status" value="1"/>
</dbReference>
<dbReference type="Pfam" id="PF08407">
    <property type="entry name" value="Chitin_synth_1N"/>
    <property type="match status" value="1"/>
</dbReference>
<feature type="region of interest" description="Disordered" evidence="10">
    <location>
        <begin position="1320"/>
        <end position="1357"/>
    </location>
</feature>
<dbReference type="EC" id="2.4.1.16" evidence="2"/>
<dbReference type="GO" id="GO:0006031">
    <property type="term" value="P:chitin biosynthetic process"/>
    <property type="evidence" value="ECO:0007669"/>
    <property type="project" value="TreeGrafter"/>
</dbReference>
<feature type="region of interest" description="Disordered" evidence="10">
    <location>
        <begin position="1259"/>
        <end position="1305"/>
    </location>
</feature>
<feature type="region of interest" description="Disordered" evidence="10">
    <location>
        <begin position="113"/>
        <end position="138"/>
    </location>
</feature>
<feature type="transmembrane region" description="Helical" evidence="11">
    <location>
        <begin position="938"/>
        <end position="957"/>
    </location>
</feature>
<comment type="catalytic activity">
    <reaction evidence="9">
        <text>[(1-&gt;4)-N-acetyl-beta-D-glucosaminyl](n) + UDP-N-acetyl-alpha-D-glucosamine = [(1-&gt;4)-N-acetyl-beta-D-glucosaminyl](n+1) + UDP + H(+)</text>
        <dbReference type="Rhea" id="RHEA:16637"/>
        <dbReference type="Rhea" id="RHEA-COMP:9593"/>
        <dbReference type="Rhea" id="RHEA-COMP:9595"/>
        <dbReference type="ChEBI" id="CHEBI:15378"/>
        <dbReference type="ChEBI" id="CHEBI:17029"/>
        <dbReference type="ChEBI" id="CHEBI:57705"/>
        <dbReference type="ChEBI" id="CHEBI:58223"/>
        <dbReference type="EC" id="2.4.1.16"/>
    </reaction>
</comment>
<evidence type="ECO:0000256" key="4">
    <source>
        <dbReference type="ARBA" id="ARBA00022692"/>
    </source>
</evidence>
<feature type="compositionally biased region" description="Low complexity" evidence="10">
    <location>
        <begin position="1423"/>
        <end position="1439"/>
    </location>
</feature>
<keyword evidence="3" id="KW-0328">Glycosyltransferase</keyword>
<dbReference type="InterPro" id="IPR013616">
    <property type="entry name" value="Chitin_synth_N"/>
</dbReference>
<comment type="subcellular location">
    <subcellularLocation>
        <location evidence="1">Membrane</location>
        <topology evidence="1">Multi-pass membrane protein</topology>
    </subcellularLocation>
</comment>
<dbReference type="InterPro" id="IPR029044">
    <property type="entry name" value="Nucleotide-diphossugar_trans"/>
</dbReference>
<evidence type="ECO:0000259" key="12">
    <source>
        <dbReference type="Pfam" id="PF08407"/>
    </source>
</evidence>
<keyword evidence="4 11" id="KW-0812">Transmembrane</keyword>
<dbReference type="InParanoid" id="A0A409Y5A3"/>
<feature type="transmembrane region" description="Helical" evidence="11">
    <location>
        <begin position="999"/>
        <end position="1019"/>
    </location>
</feature>
<evidence type="ECO:0000256" key="10">
    <source>
        <dbReference type="SAM" id="MobiDB-lite"/>
    </source>
</evidence>
<evidence type="ECO:0000256" key="7">
    <source>
        <dbReference type="ARBA" id="ARBA00023316"/>
    </source>
</evidence>
<dbReference type="Proteomes" id="UP000284706">
    <property type="component" value="Unassembled WGS sequence"/>
</dbReference>
<evidence type="ECO:0000313" key="13">
    <source>
        <dbReference type="EMBL" id="PPQ98207.1"/>
    </source>
</evidence>
<feature type="region of interest" description="Disordered" evidence="10">
    <location>
        <begin position="1"/>
        <end position="97"/>
    </location>
</feature>
<evidence type="ECO:0000256" key="8">
    <source>
        <dbReference type="ARBA" id="ARBA00024009"/>
    </source>
</evidence>
<feature type="compositionally biased region" description="Polar residues" evidence="10">
    <location>
        <begin position="43"/>
        <end position="63"/>
    </location>
</feature>
<feature type="compositionally biased region" description="Basic and acidic residues" evidence="10">
    <location>
        <begin position="1325"/>
        <end position="1337"/>
    </location>
</feature>
<accession>A0A409Y5A3</accession>
<feature type="domain" description="Chitin synthase N-terminal" evidence="12">
    <location>
        <begin position="298"/>
        <end position="362"/>
    </location>
</feature>
<gene>
    <name evidence="13" type="ORF">CVT26_003459</name>
</gene>
<sequence length="1469" mass="163744">MASRRKPAPRVQSPSQEPILPSGPADPQLPRYSLSDAAHNHEQSTSTTTEHFQDNQAASNVLANSADPFQPVLSSVNSPSGRDSTTQSRAEYKPYQPGQYLAPIMTGETLKLESEAAASTTHSDPFYDPTTPVSSAQTPLAVPSDYYYGQPQEYEQSSPSYISPSYGHESLPASSEIDHFNYDTEAYASGNYSRAAYRPPRSRSPTPAVDDEDYLIVGDNSVHYTGYPDGTYGYDAEKEAKSSPYYTERGYLPTGQTIVYDPEPETPTSTLYSLPPETPLETRHFGPAPAGRIHRRHKTKRRVQLTNGNLVVDLDVPPKLVLPRRGEPETMKTRYTAVTCDPDDFEKSGFFLRQNESGRRTELFIVITMYNENEVLFCRTLYGVMQNISHLCTRKNSQTWGPNAWEKVVVCIVADGRKKVHPRVLDCLTLLGVYQPGDHMKNKVNEKEVTAHLFEYTTTFALDPNLHFKYPDKGIVPTQIIFCMKEKNQKKINSHRWFFNAFAPMLQPNVCVLLDVGTRPGKNSIYRLWKAFDINSNVAGALAAQNFEYKISCILDKPTESMFGYISVLPGAFSAYRYIALQNDEFGIGPLASYFKGEVLHGRDTDIFTSNMYLAEDRILCFELIAKANSSWILKYVKGAVGETDVPDALPEFISQRRRWLNGSFFAATYAIAHVGQILRSGHSFARKVTFMVETVYNIVNLIFAWFSIGNFYVFFVVLTTSLEDKSFKLPGIQYFNTLVQYIMASLIVGCFLFSMGNKPKAAKWKYKMTTIVLSVLMVYMIIASIICAVQAARDGGAASSVMLFSVLITYGLYACSSLLAFDPWHMFTSFLPYMLLSPMYICVLNIYAFSNLDDISWGTKQDSTPDSDLGAVVQDSQSHVDVEMLTEVADINSIYEESLANLRDRVPIDNGKGKGLPSIAEREQAAKDYYANVRTNVLLTWALSNGLLLVAILTGMKDMDAFGRDVGITKVKGYMVFILSFTAITNIVIDNRIASSRFLLLVLASSPLYIHFNIMAAISNTPVLSFPAILRNPGLTDRYAHLRESAGSQAPGQQQSRTTYRKKHKYDNEGKRWVRRKDNARFVGNPHIVPATRRDYILQTPQIESTFPEPLPAYLPRTVKLPAAPNIPTADPHSANAGRFALSLKGMRRDLRKAGGRAEALVKDIESEMVQWLAAGGTVLSPDGPQAGLDAVGTPVGMTGSIFEVSRTPLQLIWRITDDAFARYVVHCCARYHEVVSFSKGNDEHRLTYLLRPNVTRPDRRAPTALDTPPVTDIDYSSNPETDDYIDSDFVSDKDMESDAELDGRSRSLAAIEESPAPVIHALPRVDEDSWSHVEDEGTGGDSEPDEFDSGSEFGSGLEMSVDILRPRLEALSLQPSPAVAVLEPPSVPEQHWQDPDATVTEVRPGPHHLLGSSSPRRRDWTSSVRSPSSPSRSPVRTRPARRRLAGKRRANVIGAQGKKTFYEYLFM</sequence>
<evidence type="ECO:0000256" key="3">
    <source>
        <dbReference type="ARBA" id="ARBA00022676"/>
    </source>
</evidence>
<feature type="transmembrane region" description="Helical" evidence="11">
    <location>
        <begin position="834"/>
        <end position="851"/>
    </location>
</feature>
<dbReference type="STRING" id="231916.A0A409Y5A3"/>
<feature type="region of interest" description="Disordered" evidence="10">
    <location>
        <begin position="1046"/>
        <end position="1069"/>
    </location>
</feature>
<feature type="compositionally biased region" description="Acidic residues" evidence="10">
    <location>
        <begin position="1338"/>
        <end position="1351"/>
    </location>
</feature>
<protein>
    <recommendedName>
        <fullName evidence="2">chitin synthase</fullName>
        <ecNumber evidence="2">2.4.1.16</ecNumber>
    </recommendedName>
</protein>
<feature type="transmembrane region" description="Helical" evidence="11">
    <location>
        <begin position="699"/>
        <end position="723"/>
    </location>
</feature>
<feature type="compositionally biased region" description="Low complexity" evidence="10">
    <location>
        <begin position="1046"/>
        <end position="1057"/>
    </location>
</feature>
<dbReference type="SUPFAM" id="SSF53448">
    <property type="entry name" value="Nucleotide-diphospho-sugar transferases"/>
    <property type="match status" value="1"/>
</dbReference>
<name>A0A409Y5A3_9AGAR</name>
<keyword evidence="5 11" id="KW-1133">Transmembrane helix</keyword>
<dbReference type="GO" id="GO:0071555">
    <property type="term" value="P:cell wall organization"/>
    <property type="evidence" value="ECO:0007669"/>
    <property type="project" value="UniProtKB-KW"/>
</dbReference>
<evidence type="ECO:0000256" key="1">
    <source>
        <dbReference type="ARBA" id="ARBA00004141"/>
    </source>
</evidence>
<feature type="compositionally biased region" description="Basic residues" evidence="10">
    <location>
        <begin position="1440"/>
        <end position="1451"/>
    </location>
</feature>
<keyword evidence="7" id="KW-0961">Cell wall biogenesis/degradation</keyword>
<reference evidence="13 14" key="1">
    <citation type="journal article" date="2018" name="Evol. Lett.">
        <title>Horizontal gene cluster transfer increased hallucinogenic mushroom diversity.</title>
        <authorList>
            <person name="Reynolds H.T."/>
            <person name="Vijayakumar V."/>
            <person name="Gluck-Thaler E."/>
            <person name="Korotkin H.B."/>
            <person name="Matheny P.B."/>
            <person name="Slot J.C."/>
        </authorList>
    </citation>
    <scope>NUCLEOTIDE SEQUENCE [LARGE SCALE GENOMIC DNA]</scope>
    <source>
        <strain evidence="13 14">SRW20</strain>
    </source>
</reference>
<keyword evidence="3" id="KW-0808">Transferase</keyword>
<dbReference type="Pfam" id="PF01644">
    <property type="entry name" value="Chitin_synth_1"/>
    <property type="match status" value="1"/>
</dbReference>
<evidence type="ECO:0000256" key="5">
    <source>
        <dbReference type="ARBA" id="ARBA00022989"/>
    </source>
</evidence>
<dbReference type="GO" id="GO:0071944">
    <property type="term" value="C:cell periphery"/>
    <property type="evidence" value="ECO:0007669"/>
    <property type="project" value="TreeGrafter"/>
</dbReference>
<dbReference type="GO" id="GO:0016020">
    <property type="term" value="C:membrane"/>
    <property type="evidence" value="ECO:0007669"/>
    <property type="project" value="UniProtKB-SubCell"/>
</dbReference>
<keyword evidence="6 11" id="KW-0472">Membrane</keyword>
<comment type="caution">
    <text evidence="13">The sequence shown here is derived from an EMBL/GenBank/DDBJ whole genome shotgun (WGS) entry which is preliminary data.</text>
</comment>
<feature type="region of interest" description="Disordered" evidence="10">
    <location>
        <begin position="1385"/>
        <end position="1451"/>
    </location>
</feature>
<feature type="transmembrane region" description="Helical" evidence="11">
    <location>
        <begin position="972"/>
        <end position="990"/>
    </location>
</feature>
<dbReference type="GO" id="GO:0030428">
    <property type="term" value="C:cell septum"/>
    <property type="evidence" value="ECO:0007669"/>
    <property type="project" value="TreeGrafter"/>
</dbReference>
<dbReference type="EMBL" id="NHYE01001139">
    <property type="protein sequence ID" value="PPQ98207.1"/>
    <property type="molecule type" value="Genomic_DNA"/>
</dbReference>
<dbReference type="CDD" id="cd04190">
    <property type="entry name" value="Chitin_synth_C"/>
    <property type="match status" value="1"/>
</dbReference>
<feature type="transmembrane region" description="Helical" evidence="11">
    <location>
        <begin position="660"/>
        <end position="679"/>
    </location>
</feature>
<evidence type="ECO:0000256" key="11">
    <source>
        <dbReference type="SAM" id="Phobius"/>
    </source>
</evidence>
<evidence type="ECO:0000256" key="9">
    <source>
        <dbReference type="ARBA" id="ARBA00048014"/>
    </source>
</evidence>
<dbReference type="Pfam" id="PF03142">
    <property type="entry name" value="Chitin_synth_2"/>
    <property type="match status" value="1"/>
</dbReference>
<feature type="compositionally biased region" description="Basic and acidic residues" evidence="10">
    <location>
        <begin position="1292"/>
        <end position="1305"/>
    </location>
</feature>
<dbReference type="GO" id="GO:0004100">
    <property type="term" value="F:chitin synthase activity"/>
    <property type="evidence" value="ECO:0007669"/>
    <property type="project" value="UniProtKB-EC"/>
</dbReference>
<dbReference type="OrthoDB" id="26569at2759"/>
<feature type="transmembrane region" description="Helical" evidence="11">
    <location>
        <begin position="735"/>
        <end position="757"/>
    </location>
</feature>
<evidence type="ECO:0000313" key="14">
    <source>
        <dbReference type="Proteomes" id="UP000284706"/>
    </source>
</evidence>
<proteinExistence type="predicted"/>
<dbReference type="InterPro" id="IPR004835">
    <property type="entry name" value="Chitin_synth"/>
</dbReference>
<keyword evidence="14" id="KW-1185">Reference proteome</keyword>
<evidence type="ECO:0000256" key="6">
    <source>
        <dbReference type="ARBA" id="ARBA00023136"/>
    </source>
</evidence>